<dbReference type="UniPathway" id="UPA00252"/>
<dbReference type="EMBL" id="SMGK01000002">
    <property type="protein sequence ID" value="TCK73654.1"/>
    <property type="molecule type" value="Genomic_DNA"/>
</dbReference>
<evidence type="ECO:0000313" key="8">
    <source>
        <dbReference type="EMBL" id="TCK73654.1"/>
    </source>
</evidence>
<dbReference type="GO" id="GO:0005737">
    <property type="term" value="C:cytoplasm"/>
    <property type="evidence" value="ECO:0007669"/>
    <property type="project" value="UniProtKB-SubCell"/>
</dbReference>
<dbReference type="PANTHER" id="PTHR42923">
    <property type="entry name" value="PROTOPORPHYRINOGEN OXIDASE"/>
    <property type="match status" value="1"/>
</dbReference>
<keyword evidence="4 6" id="KW-0560">Oxidoreductase</keyword>
<dbReference type="AlphaFoldDB" id="A0A4R1L6A2"/>
<comment type="cofactor">
    <cofactor evidence="1 6">
        <name>FAD</name>
        <dbReference type="ChEBI" id="CHEBI:57692"/>
    </cofactor>
</comment>
<comment type="similarity">
    <text evidence="6">Belongs to the protoporphyrinogen/coproporphyrinogen oxidase family. Coproporphyrinogen III oxidase subfamily.</text>
</comment>
<dbReference type="OrthoDB" id="9805195at2"/>
<dbReference type="PANTHER" id="PTHR42923:SF3">
    <property type="entry name" value="PROTOPORPHYRINOGEN OXIDASE"/>
    <property type="match status" value="1"/>
</dbReference>
<accession>A0A4R1L6A2</accession>
<protein>
    <recommendedName>
        <fullName evidence="6">Coproporphyrinogen III oxidase</fullName>
        <ecNumber evidence="6">1.3.3.15</ecNumber>
    </recommendedName>
</protein>
<evidence type="ECO:0000256" key="4">
    <source>
        <dbReference type="ARBA" id="ARBA00023002"/>
    </source>
</evidence>
<dbReference type="Pfam" id="PF01593">
    <property type="entry name" value="Amino_oxidase"/>
    <property type="match status" value="1"/>
</dbReference>
<sequence>MSGRIAVIGGGISGVAAAYELALQGREFVLYEASARLGGIVETVHHEGFVVECGPDSWVKEKPWARELAIELGLEDDIIASNDTARLTYLVRGNTLAAMPEGMRMMVPAKWEPLLSSPLFSWQAKLAYLREPKRAEELKAAALADGADESIADFVRRHFGDEVTDTLAAPLLAGIFGGDIAKLSARAVMAGFVKMEREQGSLISAVQSRASAPQASVFTTLKGGLQRLIDGMAAKLPAMSVRLGEAVSGIERRGAGWQVTGLSGEESFDAIIIATPPHITKKLLKPVDARMASLVEMDATSAVVVALAFTPENAQKLRIPRGFGFLEPVSGKPNGDGEPALLACTFVHQKFSHRAPAGGVLLRGFYGGEAAGAMAGLSDDQIAATAHRRLSRLLGPLPTPDFSLVRHWPLSLPQYGVGHLERMAELASLERAQQGLRLVGNAYHGVGLPELVRQGRDSARSLTR</sequence>
<keyword evidence="9" id="KW-1185">Reference proteome</keyword>
<comment type="subcellular location">
    <subcellularLocation>
        <location evidence="6">Cytoplasm</location>
    </subcellularLocation>
</comment>
<evidence type="ECO:0000256" key="3">
    <source>
        <dbReference type="ARBA" id="ARBA00022827"/>
    </source>
</evidence>
<comment type="pathway">
    <text evidence="6">Porphyrin-containing compound metabolism; protoheme biosynthesis.</text>
</comment>
<dbReference type="InterPro" id="IPR004572">
    <property type="entry name" value="Protoporphyrinogen_oxidase"/>
</dbReference>
<dbReference type="NCBIfam" id="TIGR00562">
    <property type="entry name" value="proto_IX_ox"/>
    <property type="match status" value="1"/>
</dbReference>
<comment type="function">
    <text evidence="6">Involved in coproporphyrin-dependent heme b biosynthesis. Catalyzes the oxidation of coproporphyrinogen III to coproporphyrin III.</text>
</comment>
<dbReference type="SUPFAM" id="SSF54373">
    <property type="entry name" value="FAD-linked reductases, C-terminal domain"/>
    <property type="match status" value="1"/>
</dbReference>
<keyword evidence="5 6" id="KW-0350">Heme biosynthesis</keyword>
<evidence type="ECO:0000256" key="2">
    <source>
        <dbReference type="ARBA" id="ARBA00022630"/>
    </source>
</evidence>
<dbReference type="Proteomes" id="UP000295210">
    <property type="component" value="Unassembled WGS sequence"/>
</dbReference>
<keyword evidence="3 6" id="KW-0274">FAD</keyword>
<comment type="caution">
    <text evidence="8">The sequence shown here is derived from an EMBL/GenBank/DDBJ whole genome shotgun (WGS) entry which is preliminary data.</text>
</comment>
<evidence type="ECO:0000256" key="5">
    <source>
        <dbReference type="ARBA" id="ARBA00023133"/>
    </source>
</evidence>
<keyword evidence="2 6" id="KW-0285">Flavoprotein</keyword>
<gene>
    <name evidence="8" type="ORF">C7378_1267</name>
</gene>
<dbReference type="InterPro" id="IPR002937">
    <property type="entry name" value="Amino_oxidase"/>
</dbReference>
<evidence type="ECO:0000313" key="9">
    <source>
        <dbReference type="Proteomes" id="UP000295210"/>
    </source>
</evidence>
<dbReference type="SUPFAM" id="SSF51905">
    <property type="entry name" value="FAD/NAD(P)-binding domain"/>
    <property type="match status" value="1"/>
</dbReference>
<feature type="domain" description="Amine oxidase" evidence="7">
    <location>
        <begin position="12"/>
        <end position="461"/>
    </location>
</feature>
<comment type="catalytic activity">
    <reaction evidence="6">
        <text>coproporphyrinogen III + 3 O2 = coproporphyrin III + 3 H2O2</text>
        <dbReference type="Rhea" id="RHEA:43436"/>
        <dbReference type="ChEBI" id="CHEBI:15379"/>
        <dbReference type="ChEBI" id="CHEBI:16240"/>
        <dbReference type="ChEBI" id="CHEBI:57309"/>
        <dbReference type="ChEBI" id="CHEBI:131725"/>
        <dbReference type="EC" id="1.3.3.15"/>
    </reaction>
</comment>
<dbReference type="GO" id="GO:0006783">
    <property type="term" value="P:heme biosynthetic process"/>
    <property type="evidence" value="ECO:0007669"/>
    <property type="project" value="UniProtKB-UniRule"/>
</dbReference>
<dbReference type="Gene3D" id="1.10.3110.10">
    <property type="entry name" value="protoporphyrinogen ix oxidase, domain 3"/>
    <property type="match status" value="1"/>
</dbReference>
<reference evidence="8 9" key="1">
    <citation type="submission" date="2019-03" db="EMBL/GenBank/DDBJ databases">
        <title>Genomic Encyclopedia of Type Strains, Phase IV (KMG-IV): sequencing the most valuable type-strain genomes for metagenomic binning, comparative biology and taxonomic classification.</title>
        <authorList>
            <person name="Goeker M."/>
        </authorList>
    </citation>
    <scope>NUCLEOTIDE SEQUENCE [LARGE SCALE GENOMIC DNA]</scope>
    <source>
        <strain evidence="8 9">DSM 103428</strain>
    </source>
</reference>
<organism evidence="8 9">
    <name type="scientific">Acidipila rosea</name>
    <dbReference type="NCBI Taxonomy" id="768535"/>
    <lineage>
        <taxon>Bacteria</taxon>
        <taxon>Pseudomonadati</taxon>
        <taxon>Acidobacteriota</taxon>
        <taxon>Terriglobia</taxon>
        <taxon>Terriglobales</taxon>
        <taxon>Acidobacteriaceae</taxon>
        <taxon>Acidipila</taxon>
    </lineage>
</organism>
<proteinExistence type="inferred from homology"/>
<evidence type="ECO:0000259" key="7">
    <source>
        <dbReference type="Pfam" id="PF01593"/>
    </source>
</evidence>
<dbReference type="InterPro" id="IPR036188">
    <property type="entry name" value="FAD/NAD-bd_sf"/>
</dbReference>
<keyword evidence="6" id="KW-0963">Cytoplasm</keyword>
<name>A0A4R1L6A2_9BACT</name>
<dbReference type="EC" id="1.3.3.15" evidence="6"/>
<evidence type="ECO:0000256" key="6">
    <source>
        <dbReference type="RuleBase" id="RU364052"/>
    </source>
</evidence>
<dbReference type="RefSeq" id="WP_131993515.1">
    <property type="nucleotide sequence ID" value="NZ_SMGK01000002.1"/>
</dbReference>
<evidence type="ECO:0000256" key="1">
    <source>
        <dbReference type="ARBA" id="ARBA00001974"/>
    </source>
</evidence>
<dbReference type="GO" id="GO:0004729">
    <property type="term" value="F:oxygen-dependent protoporphyrinogen oxidase activity"/>
    <property type="evidence" value="ECO:0007669"/>
    <property type="project" value="UniProtKB-UniRule"/>
</dbReference>
<dbReference type="InterPro" id="IPR050464">
    <property type="entry name" value="Zeta_carotene_desat/Oxidored"/>
</dbReference>
<dbReference type="Gene3D" id="3.50.50.60">
    <property type="entry name" value="FAD/NAD(P)-binding domain"/>
    <property type="match status" value="1"/>
</dbReference>
<dbReference type="Gene3D" id="3.90.660.20">
    <property type="entry name" value="Protoporphyrinogen oxidase, mitochondrial, domain 2"/>
    <property type="match status" value="1"/>
</dbReference>